<evidence type="ECO:0000259" key="3">
    <source>
        <dbReference type="PROSITE" id="PS51900"/>
    </source>
</evidence>
<evidence type="ECO:0000313" key="5">
    <source>
        <dbReference type="Proteomes" id="UP001529423"/>
    </source>
</evidence>
<reference evidence="5" key="1">
    <citation type="submission" date="2023-06" db="EMBL/GenBank/DDBJ databases">
        <title>Identification and characterization of horizontal gene transfer across gut microbiota members of farm animals based on homology search.</title>
        <authorList>
            <person name="Zeman M."/>
            <person name="Kubasova T."/>
            <person name="Jahodarova E."/>
            <person name="Nykrynova M."/>
            <person name="Rychlik I."/>
        </authorList>
    </citation>
    <scope>NUCLEOTIDE SEQUENCE [LARGE SCALE GENOMIC DNA]</scope>
    <source>
        <strain evidence="5">105_WCHN</strain>
    </source>
</reference>
<dbReference type="InterPro" id="IPR011010">
    <property type="entry name" value="DNA_brk_join_enz"/>
</dbReference>
<dbReference type="Proteomes" id="UP001529423">
    <property type="component" value="Unassembled WGS sequence"/>
</dbReference>
<sequence>YTFAIISDFFNFNNDQYPNGRDLKSINNNDLHNYFVHLKDDRNFKTRTINKYITVLKQYFTYLYTARFINHYPLANVRGLASNDKAIYFIKWEKHIPEMLNSLKPETALLLIAVATGFTPKEILNLRWEDISTHIKNTTVKSYVWQHLNFSETNNPYLFEDKRYRDSYNHPLTTWTTILTKIKPDQDKLKMNLVPEKLRLSHIYALVLRTDLTDEELMKLIHCNQKKLAYYRSSAMRLNLKTFKLSENI</sequence>
<dbReference type="SUPFAM" id="SSF56349">
    <property type="entry name" value="DNA breaking-rejoining enzymes"/>
    <property type="match status" value="1"/>
</dbReference>
<dbReference type="Gene3D" id="1.10.150.130">
    <property type="match status" value="1"/>
</dbReference>
<dbReference type="EMBL" id="JAUDEO010000105">
    <property type="protein sequence ID" value="MDM8334732.1"/>
    <property type="molecule type" value="Genomic_DNA"/>
</dbReference>
<dbReference type="InterPro" id="IPR044068">
    <property type="entry name" value="CB"/>
</dbReference>
<name>A0ABT7VPU3_9LACO</name>
<protein>
    <recommendedName>
        <fullName evidence="3">Core-binding (CB) domain-containing protein</fullName>
    </recommendedName>
</protein>
<evidence type="ECO:0000313" key="4">
    <source>
        <dbReference type="EMBL" id="MDM8334732.1"/>
    </source>
</evidence>
<proteinExistence type="predicted"/>
<dbReference type="PROSITE" id="PS51900">
    <property type="entry name" value="CB"/>
    <property type="match status" value="1"/>
</dbReference>
<evidence type="ECO:0000256" key="1">
    <source>
        <dbReference type="ARBA" id="ARBA00023125"/>
    </source>
</evidence>
<keyword evidence="1 2" id="KW-0238">DNA-binding</keyword>
<comment type="caution">
    <text evidence="4">The sequence shown here is derived from an EMBL/GenBank/DDBJ whole genome shotgun (WGS) entry which is preliminary data.</text>
</comment>
<accession>A0ABT7VPU3</accession>
<feature type="non-terminal residue" evidence="4">
    <location>
        <position position="1"/>
    </location>
</feature>
<keyword evidence="5" id="KW-1185">Reference proteome</keyword>
<reference evidence="4 5" key="2">
    <citation type="submission" date="2023-06" db="EMBL/GenBank/DDBJ databases">
        <title>Identification and characterization of horizontal gene transfer across gut microbiota members of farm animals based on homology search.</title>
        <authorList>
            <person name="Schwarzerova J."/>
            <person name="Nykrynova M."/>
            <person name="Jureckova K."/>
            <person name="Cejkova D."/>
            <person name="Rychlik I."/>
        </authorList>
    </citation>
    <scope>NUCLEOTIDE SEQUENCE [LARGE SCALE GENOMIC DNA]</scope>
    <source>
        <strain evidence="4 5">105_WCHN</strain>
    </source>
</reference>
<dbReference type="InterPro" id="IPR010998">
    <property type="entry name" value="Integrase_recombinase_N"/>
</dbReference>
<evidence type="ECO:0000256" key="2">
    <source>
        <dbReference type="PROSITE-ProRule" id="PRU01248"/>
    </source>
</evidence>
<gene>
    <name evidence="4" type="ORF">QUW46_09230</name>
</gene>
<organism evidence="4 5">
    <name type="scientific">Limosilactobacillus panis</name>
    <dbReference type="NCBI Taxonomy" id="47493"/>
    <lineage>
        <taxon>Bacteria</taxon>
        <taxon>Bacillati</taxon>
        <taxon>Bacillota</taxon>
        <taxon>Bacilli</taxon>
        <taxon>Lactobacillales</taxon>
        <taxon>Lactobacillaceae</taxon>
        <taxon>Limosilactobacillus</taxon>
    </lineage>
</organism>
<dbReference type="RefSeq" id="WP_289561458.1">
    <property type="nucleotide sequence ID" value="NZ_JAUDEO010000105.1"/>
</dbReference>
<feature type="domain" description="Core-binding (CB)" evidence="3">
    <location>
        <begin position="1"/>
        <end position="64"/>
    </location>
</feature>